<evidence type="ECO:0000256" key="4">
    <source>
        <dbReference type="ARBA" id="ARBA00022729"/>
    </source>
</evidence>
<keyword evidence="8" id="KW-1185">Reference proteome</keyword>
<name>A0A5S9NSP0_9HYPH</name>
<accession>A0A5S9NSP0</accession>
<keyword evidence="4 6" id="KW-0732">Signal</keyword>
<dbReference type="PANTHER" id="PTHR43649:SF34">
    <property type="entry name" value="ABC TRANSPORTER PERIPLASMIC-BINDING PROTEIN YCJN-RELATED"/>
    <property type="match status" value="1"/>
</dbReference>
<organism evidence="7 8">
    <name type="scientific">Starkeya nomas</name>
    <dbReference type="NCBI Taxonomy" id="2666134"/>
    <lineage>
        <taxon>Bacteria</taxon>
        <taxon>Pseudomonadati</taxon>
        <taxon>Pseudomonadota</taxon>
        <taxon>Alphaproteobacteria</taxon>
        <taxon>Hyphomicrobiales</taxon>
        <taxon>Xanthobacteraceae</taxon>
        <taxon>Starkeya</taxon>
    </lineage>
</organism>
<feature type="chain" id="PRO_5024986829" evidence="6">
    <location>
        <begin position="28"/>
        <end position="449"/>
    </location>
</feature>
<comment type="similarity">
    <text evidence="2">Belongs to the bacterial solute-binding protein 1 family.</text>
</comment>
<evidence type="ECO:0000256" key="5">
    <source>
        <dbReference type="ARBA" id="ARBA00022764"/>
    </source>
</evidence>
<keyword evidence="5" id="KW-0574">Periplasm</keyword>
<evidence type="ECO:0000256" key="3">
    <source>
        <dbReference type="ARBA" id="ARBA00022448"/>
    </source>
</evidence>
<protein>
    <submittedName>
        <fullName evidence="7">Erythritol/L-threitol-binding protein</fullName>
    </submittedName>
</protein>
<dbReference type="InterPro" id="IPR006059">
    <property type="entry name" value="SBP"/>
</dbReference>
<feature type="signal peptide" evidence="6">
    <location>
        <begin position="1"/>
        <end position="27"/>
    </location>
</feature>
<proteinExistence type="inferred from homology"/>
<sequence>MKRALRICASVVALAAATAAMPVAAMADWLEEAAKPLKGTEVNGIFLDRPGYRAIIKLLPEFEKKTGIKVNYEIVPYENAREKEVLNFTSRGDLTMALVDLVWIGEFAENGWLVPVEDLAKDKAITDPNLKLDGFFPLLLEAFGSWGGTVYGLPFDNYSGLLFYNSCKLKEAGFDKPPATWAEFKDVYGPKLTDASKNQYAYALQSRRGETQSADSFMRFLWPFGGSLLNKDFKSNLNSKESQAGLTFRQDLLKYMPPGVVSFDHAEAVNALAQGQVAMITEWSAFYSTLADPATSKLGDCLAVAPEPAGPAGRLPALGGFSLAVASQASPEQQKATWLFIQWATSEEIAKAYVDAGGVSGRMSVYKDPEVQAKYKFVEPMVASWQAGVPEYRPRFPAWPAISEIVAEWGSKIELGEVSVEAGAKEIGTRMEEILGKEGYYDGKKKLLQ</sequence>
<gene>
    <name evidence="7" type="primary">eltP</name>
    <name evidence="7" type="ORF">STARVERO_01652</name>
</gene>
<evidence type="ECO:0000256" key="2">
    <source>
        <dbReference type="ARBA" id="ARBA00008520"/>
    </source>
</evidence>
<dbReference type="Proteomes" id="UP000433050">
    <property type="component" value="Unassembled WGS sequence"/>
</dbReference>
<dbReference type="SUPFAM" id="SSF53850">
    <property type="entry name" value="Periplasmic binding protein-like II"/>
    <property type="match status" value="1"/>
</dbReference>
<dbReference type="GO" id="GO:0042597">
    <property type="term" value="C:periplasmic space"/>
    <property type="evidence" value="ECO:0007669"/>
    <property type="project" value="UniProtKB-SubCell"/>
</dbReference>
<dbReference type="Pfam" id="PF01547">
    <property type="entry name" value="SBP_bac_1"/>
    <property type="match status" value="1"/>
</dbReference>
<dbReference type="CDD" id="cd13585">
    <property type="entry name" value="PBP2_TMBP_like"/>
    <property type="match status" value="1"/>
</dbReference>
<dbReference type="EMBL" id="CACSAS010000001">
    <property type="protein sequence ID" value="CAA0093576.1"/>
    <property type="molecule type" value="Genomic_DNA"/>
</dbReference>
<dbReference type="Gene3D" id="3.40.190.10">
    <property type="entry name" value="Periplasmic binding protein-like II"/>
    <property type="match status" value="2"/>
</dbReference>
<dbReference type="PANTHER" id="PTHR43649">
    <property type="entry name" value="ARABINOSE-BINDING PROTEIN-RELATED"/>
    <property type="match status" value="1"/>
</dbReference>
<comment type="subcellular location">
    <subcellularLocation>
        <location evidence="1">Periplasm</location>
    </subcellularLocation>
</comment>
<dbReference type="RefSeq" id="WP_159598500.1">
    <property type="nucleotide sequence ID" value="NZ_CACSAS010000001.1"/>
</dbReference>
<dbReference type="InterPro" id="IPR050490">
    <property type="entry name" value="Bact_solute-bd_prot1"/>
</dbReference>
<evidence type="ECO:0000313" key="8">
    <source>
        <dbReference type="Proteomes" id="UP000433050"/>
    </source>
</evidence>
<evidence type="ECO:0000313" key="7">
    <source>
        <dbReference type="EMBL" id="CAA0093576.1"/>
    </source>
</evidence>
<evidence type="ECO:0000256" key="6">
    <source>
        <dbReference type="SAM" id="SignalP"/>
    </source>
</evidence>
<reference evidence="7 8" key="1">
    <citation type="submission" date="2019-12" db="EMBL/GenBank/DDBJ databases">
        <authorList>
            <person name="Reyes-Prieto M."/>
        </authorList>
    </citation>
    <scope>NUCLEOTIDE SEQUENCE [LARGE SCALE GENOMIC DNA]</scope>
    <source>
        <strain evidence="7">HF14-78462</strain>
    </source>
</reference>
<evidence type="ECO:0000256" key="1">
    <source>
        <dbReference type="ARBA" id="ARBA00004418"/>
    </source>
</evidence>
<keyword evidence="3" id="KW-0813">Transport</keyword>
<dbReference type="AlphaFoldDB" id="A0A5S9NSP0"/>